<sequence length="140" mass="14615">MRQGERAATGGGFGGSALVLGIAGLVLPFVLSGCAVLGRPAEGLPAQDRHVRYEVFGDGDVVDVTYTSDGGTGTEQLQNVPLPFRKEISLEEAAFQVFTLSAQNADEGRITCRITVDGEVLDESSSVGAWELALCNDSAP</sequence>
<organism evidence="8 9">
    <name type="scientific">Saccharopolyspora erythraea</name>
    <name type="common">Streptomyces erythraeus</name>
    <dbReference type="NCBI Taxonomy" id="1836"/>
    <lineage>
        <taxon>Bacteria</taxon>
        <taxon>Bacillati</taxon>
        <taxon>Actinomycetota</taxon>
        <taxon>Actinomycetes</taxon>
        <taxon>Pseudonocardiales</taxon>
        <taxon>Pseudonocardiaceae</taxon>
        <taxon>Saccharopolyspora</taxon>
    </lineage>
</organism>
<keyword evidence="4 7" id="KW-0812">Transmembrane</keyword>
<comment type="subcellular location">
    <subcellularLocation>
        <location evidence="1">Cell membrane</location>
    </subcellularLocation>
</comment>
<keyword evidence="3" id="KW-1003">Cell membrane</keyword>
<name>A0ABP3M4W7_SACER</name>
<accession>A0ABP3M4W7</accession>
<comment type="similarity">
    <text evidence="2">Belongs to the MmpS family.</text>
</comment>
<dbReference type="Pfam" id="PF05423">
    <property type="entry name" value="Mycobact_memb"/>
    <property type="match status" value="1"/>
</dbReference>
<protein>
    <recommendedName>
        <fullName evidence="10">MmpS family membrane protein</fullName>
    </recommendedName>
</protein>
<keyword evidence="9" id="KW-1185">Reference proteome</keyword>
<dbReference type="RefSeq" id="WP_009943082.1">
    <property type="nucleotide sequence ID" value="NZ_BAAAGS010000004.1"/>
</dbReference>
<evidence type="ECO:0000256" key="1">
    <source>
        <dbReference type="ARBA" id="ARBA00004236"/>
    </source>
</evidence>
<evidence type="ECO:0000313" key="9">
    <source>
        <dbReference type="Proteomes" id="UP001500729"/>
    </source>
</evidence>
<evidence type="ECO:0000313" key="8">
    <source>
        <dbReference type="EMBL" id="GAA0513179.1"/>
    </source>
</evidence>
<evidence type="ECO:0000256" key="7">
    <source>
        <dbReference type="SAM" id="Phobius"/>
    </source>
</evidence>
<evidence type="ECO:0000256" key="6">
    <source>
        <dbReference type="ARBA" id="ARBA00023136"/>
    </source>
</evidence>
<evidence type="ECO:0000256" key="2">
    <source>
        <dbReference type="ARBA" id="ARBA00007531"/>
    </source>
</evidence>
<comment type="caution">
    <text evidence="8">The sequence shown here is derived from an EMBL/GenBank/DDBJ whole genome shotgun (WGS) entry which is preliminary data.</text>
</comment>
<evidence type="ECO:0008006" key="10">
    <source>
        <dbReference type="Google" id="ProtNLM"/>
    </source>
</evidence>
<dbReference type="Gene3D" id="2.60.40.2880">
    <property type="entry name" value="MmpS1-5, C-terminal soluble domain"/>
    <property type="match status" value="1"/>
</dbReference>
<reference evidence="9" key="1">
    <citation type="journal article" date="2019" name="Int. J. Syst. Evol. Microbiol.">
        <title>The Global Catalogue of Microorganisms (GCM) 10K type strain sequencing project: providing services to taxonomists for standard genome sequencing and annotation.</title>
        <authorList>
            <consortium name="The Broad Institute Genomics Platform"/>
            <consortium name="The Broad Institute Genome Sequencing Center for Infectious Disease"/>
            <person name="Wu L."/>
            <person name="Ma J."/>
        </authorList>
    </citation>
    <scope>NUCLEOTIDE SEQUENCE [LARGE SCALE GENOMIC DNA]</scope>
    <source>
        <strain evidence="9">JCM 10303</strain>
    </source>
</reference>
<dbReference type="InterPro" id="IPR038468">
    <property type="entry name" value="MmpS_C"/>
</dbReference>
<evidence type="ECO:0000256" key="3">
    <source>
        <dbReference type="ARBA" id="ARBA00022475"/>
    </source>
</evidence>
<dbReference type="Proteomes" id="UP001500729">
    <property type="component" value="Unassembled WGS sequence"/>
</dbReference>
<evidence type="ECO:0000256" key="5">
    <source>
        <dbReference type="ARBA" id="ARBA00022989"/>
    </source>
</evidence>
<keyword evidence="5 7" id="KW-1133">Transmembrane helix</keyword>
<proteinExistence type="inferred from homology"/>
<dbReference type="PROSITE" id="PS51257">
    <property type="entry name" value="PROKAR_LIPOPROTEIN"/>
    <property type="match status" value="1"/>
</dbReference>
<keyword evidence="6 7" id="KW-0472">Membrane</keyword>
<feature type="transmembrane region" description="Helical" evidence="7">
    <location>
        <begin position="12"/>
        <end position="31"/>
    </location>
</feature>
<dbReference type="InterPro" id="IPR008693">
    <property type="entry name" value="MmpS"/>
</dbReference>
<dbReference type="EMBL" id="BAAAGS010000004">
    <property type="protein sequence ID" value="GAA0513179.1"/>
    <property type="molecule type" value="Genomic_DNA"/>
</dbReference>
<evidence type="ECO:0000256" key="4">
    <source>
        <dbReference type="ARBA" id="ARBA00022692"/>
    </source>
</evidence>
<gene>
    <name evidence="8" type="ORF">GCM10009533_10090</name>
</gene>